<dbReference type="Gene3D" id="3.40.350.10">
    <property type="entry name" value="Creatinase/prolidase N-terminal domain"/>
    <property type="match status" value="2"/>
</dbReference>
<comment type="cofactor">
    <cofactor evidence="2">
        <name>Mn(2+)</name>
        <dbReference type="ChEBI" id="CHEBI:29035"/>
    </cofactor>
</comment>
<keyword evidence="18" id="KW-1185">Reference proteome</keyword>
<dbReference type="InterPro" id="IPR036005">
    <property type="entry name" value="Creatinase/aminopeptidase-like"/>
</dbReference>
<dbReference type="PANTHER" id="PTHR43763:SF6">
    <property type="entry name" value="XAA-PRO AMINOPEPTIDASE 1"/>
    <property type="match status" value="1"/>
</dbReference>
<evidence type="ECO:0000256" key="12">
    <source>
        <dbReference type="RuleBase" id="RU000590"/>
    </source>
</evidence>
<keyword evidence="8" id="KW-0645">Protease</keyword>
<dbReference type="Proteomes" id="UP000301737">
    <property type="component" value="Unassembled WGS sequence"/>
</dbReference>
<dbReference type="InterPro" id="IPR000994">
    <property type="entry name" value="Pept_M24"/>
</dbReference>
<dbReference type="Pfam" id="PF00557">
    <property type="entry name" value="Peptidase_M24"/>
    <property type="match status" value="1"/>
</dbReference>
<comment type="similarity">
    <text evidence="4 12">Belongs to the peptidase M24B family.</text>
</comment>
<dbReference type="CDD" id="cd01085">
    <property type="entry name" value="APP"/>
    <property type="match status" value="1"/>
</dbReference>
<dbReference type="GO" id="GO:0005737">
    <property type="term" value="C:cytoplasm"/>
    <property type="evidence" value="ECO:0007669"/>
    <property type="project" value="UniProtKB-SubCell"/>
</dbReference>
<keyword evidence="7" id="KW-0963">Cytoplasm</keyword>
<evidence type="ECO:0000256" key="13">
    <source>
        <dbReference type="SAM" id="MobiDB-lite"/>
    </source>
</evidence>
<evidence type="ECO:0000256" key="4">
    <source>
        <dbReference type="ARBA" id="ARBA00008766"/>
    </source>
</evidence>
<feature type="domain" description="Peptidase M24" evidence="14">
    <location>
        <begin position="440"/>
        <end position="656"/>
    </location>
</feature>
<name>A0A4C2EC28_9SACH</name>
<dbReference type="EC" id="3.4.11.9" evidence="5"/>
<evidence type="ECO:0000256" key="10">
    <source>
        <dbReference type="ARBA" id="ARBA00022801"/>
    </source>
</evidence>
<evidence type="ECO:0000256" key="5">
    <source>
        <dbReference type="ARBA" id="ARBA00012574"/>
    </source>
</evidence>
<gene>
    <name evidence="17" type="primary">FRA1</name>
    <name evidence="17" type="ORF">ZYGM_001402</name>
</gene>
<evidence type="ECO:0000256" key="3">
    <source>
        <dbReference type="ARBA" id="ARBA00004496"/>
    </source>
</evidence>
<evidence type="ECO:0000256" key="6">
    <source>
        <dbReference type="ARBA" id="ARBA00022438"/>
    </source>
</evidence>
<dbReference type="FunFam" id="3.40.350.10:FF:000015">
    <property type="entry name" value="Xaa-Pro aminopeptidase app-1"/>
    <property type="match status" value="1"/>
</dbReference>
<feature type="domain" description="Creatinase N-terminal" evidence="15">
    <location>
        <begin position="107"/>
        <end position="262"/>
    </location>
</feature>
<dbReference type="InterPro" id="IPR032416">
    <property type="entry name" value="Peptidase_M24_C"/>
</dbReference>
<dbReference type="GO" id="GO:0070006">
    <property type="term" value="F:metalloaminopeptidase activity"/>
    <property type="evidence" value="ECO:0007669"/>
    <property type="project" value="InterPro"/>
</dbReference>
<dbReference type="InterPro" id="IPR033740">
    <property type="entry name" value="Pept_M24B"/>
</dbReference>
<reference evidence="17 18" key="1">
    <citation type="submission" date="2019-01" db="EMBL/GenBank/DDBJ databases">
        <title>Draft Genome Sequencing of Zygosaccharomyces mellis Ca-7.</title>
        <authorList>
            <person name="Shiwa Y."/>
            <person name="Kanesaki Y."/>
            <person name="Ishige T."/>
            <person name="Mura K."/>
            <person name="Hori T."/>
            <person name="Tamura T."/>
        </authorList>
    </citation>
    <scope>NUCLEOTIDE SEQUENCE [LARGE SCALE GENOMIC DNA]</scope>
    <source>
        <strain evidence="17 18">Ca-7</strain>
    </source>
</reference>
<dbReference type="InterPro" id="IPR000587">
    <property type="entry name" value="Creatinase_N"/>
</dbReference>
<sequence>MTTRSANLNAKPSVQSLGPGTSRGTPGLVTQTVQGRPFRPCADCTCSPGLLSRQGRRSSLFLRRLENNRRRSSRDISTSLGGGSAQESVYSSDSLCQSAREVNTTERLLALRREMVKYGLCCYIVPSEDEHQSEYVSAADQRRAFISGFNGSAGIACITRDLLNFNTEQPEGKSILSTDGRYFNQASQELDYNWSLVRQGEDPFTWQDWCIREAAEMSRGLGGKTVKVGVDPRLVSHELVVAFNSLIIQNAGEGANVELVPVEKNLIDIIWPQFERPPQKDLRSVVLLSADHSGESFKSKRTKLQKYLSKSYRNTGPLAIVALDEICWLFNLRGSDISYNPVFFAYAILDAESVSLFTDNPLPSEVQRYCAENEVQLEPYDQFWNRLSGKSQKLGEQQKFLIPDNASWQLVRHVHSSYKSVHSPVDIFKSVKNETEVRNARRAQVKDGVSLTQYFAWLEDQLVNRGALIDEYKAAQKLKEIRRTQKNYMGDSFETISSTGANAAVIHYAPPREGSSMINPDRVYLCDSGAQYLEGTTDITRTVHHGNPSQEQKDRYTLVLKGHLALERLVFPEGTTGFHIDSIARQPLWSHGLDYRHGTGHGIGSFLNVHEGPVGIGLRPLLLKHPLQSGNIVSNEPGYYKDGEYGLRIESDMLVTHSGLKFGEKRFLQFENLTLVPYCRKLINVKMLTTEERQQINDYHARIWSSIVPFTQPQSITYKWLKRETSEL</sequence>
<comment type="subcellular location">
    <subcellularLocation>
        <location evidence="3">Cytoplasm</location>
    </subcellularLocation>
</comment>
<evidence type="ECO:0000259" key="15">
    <source>
        <dbReference type="Pfam" id="PF01321"/>
    </source>
</evidence>
<dbReference type="InterPro" id="IPR029149">
    <property type="entry name" value="Creatin/AminoP/Spt16_N"/>
</dbReference>
<evidence type="ECO:0000313" key="17">
    <source>
        <dbReference type="EMBL" id="GCF00400.1"/>
    </source>
</evidence>
<dbReference type="PROSITE" id="PS00491">
    <property type="entry name" value="PROLINE_PEPTIDASE"/>
    <property type="match status" value="1"/>
</dbReference>
<dbReference type="GO" id="GO:0006508">
    <property type="term" value="P:proteolysis"/>
    <property type="evidence" value="ECO:0007669"/>
    <property type="project" value="UniProtKB-KW"/>
</dbReference>
<dbReference type="PANTHER" id="PTHR43763">
    <property type="entry name" value="XAA-PRO AMINOPEPTIDASE 1"/>
    <property type="match status" value="1"/>
</dbReference>
<feature type="domain" description="Peptidase M24 C-terminal" evidence="16">
    <location>
        <begin position="667"/>
        <end position="727"/>
    </location>
</feature>
<dbReference type="InterPro" id="IPR001131">
    <property type="entry name" value="Peptidase_M24B_aminopep-P_CS"/>
</dbReference>
<evidence type="ECO:0000256" key="8">
    <source>
        <dbReference type="ARBA" id="ARBA00022670"/>
    </source>
</evidence>
<evidence type="ECO:0000256" key="11">
    <source>
        <dbReference type="ARBA" id="ARBA00023211"/>
    </source>
</evidence>
<keyword evidence="6 17" id="KW-0031">Aminopeptidase</keyword>
<keyword evidence="11" id="KW-0464">Manganese</keyword>
<keyword evidence="10" id="KW-0378">Hydrolase</keyword>
<dbReference type="AlphaFoldDB" id="A0A4C2EC28"/>
<evidence type="ECO:0000259" key="16">
    <source>
        <dbReference type="Pfam" id="PF16188"/>
    </source>
</evidence>
<dbReference type="Pfam" id="PF16188">
    <property type="entry name" value="Peptidase_M24_C"/>
    <property type="match status" value="1"/>
</dbReference>
<comment type="catalytic activity">
    <reaction evidence="1">
        <text>Release of any N-terminal amino acid, including proline, that is linked to proline, even from a dipeptide or tripeptide.</text>
        <dbReference type="EC" id="3.4.11.9"/>
    </reaction>
</comment>
<organism evidence="17 18">
    <name type="scientific">Zygosaccharomyces mellis</name>
    <dbReference type="NCBI Taxonomy" id="42258"/>
    <lineage>
        <taxon>Eukaryota</taxon>
        <taxon>Fungi</taxon>
        <taxon>Dikarya</taxon>
        <taxon>Ascomycota</taxon>
        <taxon>Saccharomycotina</taxon>
        <taxon>Saccharomycetes</taxon>
        <taxon>Saccharomycetales</taxon>
        <taxon>Saccharomycetaceae</taxon>
        <taxon>Zygosaccharomyces</taxon>
    </lineage>
</organism>
<evidence type="ECO:0000313" key="18">
    <source>
        <dbReference type="Proteomes" id="UP000301737"/>
    </source>
</evidence>
<dbReference type="InterPro" id="IPR050422">
    <property type="entry name" value="X-Pro_aminopeptidase_P"/>
</dbReference>
<evidence type="ECO:0000256" key="7">
    <source>
        <dbReference type="ARBA" id="ARBA00022490"/>
    </source>
</evidence>
<feature type="region of interest" description="Disordered" evidence="13">
    <location>
        <begin position="1"/>
        <end position="28"/>
    </location>
</feature>
<dbReference type="SUPFAM" id="SSF55920">
    <property type="entry name" value="Creatinase/aminopeptidase"/>
    <property type="match status" value="1"/>
</dbReference>
<evidence type="ECO:0000256" key="2">
    <source>
        <dbReference type="ARBA" id="ARBA00001936"/>
    </source>
</evidence>
<dbReference type="OrthoDB" id="9995434at2759"/>
<evidence type="ECO:0000256" key="1">
    <source>
        <dbReference type="ARBA" id="ARBA00001424"/>
    </source>
</evidence>
<dbReference type="EMBL" id="BIMX01000018">
    <property type="protein sequence ID" value="GCF00400.1"/>
    <property type="molecule type" value="Genomic_DNA"/>
</dbReference>
<dbReference type="FunFam" id="3.90.230.10:FF:000007">
    <property type="entry name" value="Xaa-Pro aminopeptidase P"/>
    <property type="match status" value="1"/>
</dbReference>
<evidence type="ECO:0000259" key="14">
    <source>
        <dbReference type="Pfam" id="PF00557"/>
    </source>
</evidence>
<protein>
    <recommendedName>
        <fullName evidence="5">Xaa-Pro aminopeptidase</fullName>
        <ecNumber evidence="5">3.4.11.9</ecNumber>
    </recommendedName>
</protein>
<dbReference type="Pfam" id="PF16189">
    <property type="entry name" value="Creatinase_N_2"/>
    <property type="match status" value="1"/>
</dbReference>
<dbReference type="GO" id="GO:0046872">
    <property type="term" value="F:metal ion binding"/>
    <property type="evidence" value="ECO:0007669"/>
    <property type="project" value="UniProtKB-KW"/>
</dbReference>
<comment type="caution">
    <text evidence="17">The sequence shown here is derived from an EMBL/GenBank/DDBJ whole genome shotgun (WGS) entry which is preliminary data.</text>
</comment>
<keyword evidence="9 12" id="KW-0479">Metal-binding</keyword>
<proteinExistence type="inferred from homology"/>
<evidence type="ECO:0000256" key="9">
    <source>
        <dbReference type="ARBA" id="ARBA00022723"/>
    </source>
</evidence>
<dbReference type="Pfam" id="PF01321">
    <property type="entry name" value="Creatinase_N"/>
    <property type="match status" value="1"/>
</dbReference>
<accession>A0A4C2EC28</accession>
<dbReference type="Gene3D" id="3.90.230.10">
    <property type="entry name" value="Creatinase/methionine aminopeptidase superfamily"/>
    <property type="match status" value="1"/>
</dbReference>